<comment type="caution">
    <text evidence="2">The sequence shown here is derived from an EMBL/GenBank/DDBJ whole genome shotgun (WGS) entry which is preliminary data.</text>
</comment>
<protein>
    <submittedName>
        <fullName evidence="2">Uncharacterized protein</fullName>
    </submittedName>
</protein>
<sequence>MTSKSCGDRGWIVCQELETAKAYHLSSRVVSRHVQVSSIPLPSPPFGIHSFTGYTTYLSWTGHAAVAVAVAVAVVAVVAQHQQDVPHQESVQFLKSVACRRVFTNQLEQIVEIVGTGIGRVNTTHRQQHDRAVQNAQLAALRHEEEVHVRERICAETWHDGRVDCITGNGVMSELGVGDDVFDHDSEEELHIVSAVSRGDVIGSDASDHQ</sequence>
<evidence type="ECO:0000313" key="3">
    <source>
        <dbReference type="Proteomes" id="UP000814176"/>
    </source>
</evidence>
<evidence type="ECO:0000313" key="2">
    <source>
        <dbReference type="EMBL" id="KAH9842961.1"/>
    </source>
</evidence>
<name>A0ABQ8KVA1_9APHY</name>
<accession>A0ABQ8KVA1</accession>
<organism evidence="2 3">
    <name type="scientific">Rhodofomes roseus</name>
    <dbReference type="NCBI Taxonomy" id="34475"/>
    <lineage>
        <taxon>Eukaryota</taxon>
        <taxon>Fungi</taxon>
        <taxon>Dikarya</taxon>
        <taxon>Basidiomycota</taxon>
        <taxon>Agaricomycotina</taxon>
        <taxon>Agaricomycetes</taxon>
        <taxon>Polyporales</taxon>
        <taxon>Rhodofomes</taxon>
    </lineage>
</organism>
<dbReference type="RefSeq" id="XP_047784008.1">
    <property type="nucleotide sequence ID" value="XM_047921355.1"/>
</dbReference>
<keyword evidence="1" id="KW-0472">Membrane</keyword>
<reference evidence="2 3" key="1">
    <citation type="journal article" date="2021" name="Environ. Microbiol.">
        <title>Gene family expansions and transcriptome signatures uncover fungal adaptations to wood decay.</title>
        <authorList>
            <person name="Hage H."/>
            <person name="Miyauchi S."/>
            <person name="Viragh M."/>
            <person name="Drula E."/>
            <person name="Min B."/>
            <person name="Chaduli D."/>
            <person name="Navarro D."/>
            <person name="Favel A."/>
            <person name="Norest M."/>
            <person name="Lesage-Meessen L."/>
            <person name="Balint B."/>
            <person name="Merenyi Z."/>
            <person name="de Eugenio L."/>
            <person name="Morin E."/>
            <person name="Martinez A.T."/>
            <person name="Baldrian P."/>
            <person name="Stursova M."/>
            <person name="Martinez M.J."/>
            <person name="Novotny C."/>
            <person name="Magnuson J.K."/>
            <person name="Spatafora J.W."/>
            <person name="Maurice S."/>
            <person name="Pangilinan J."/>
            <person name="Andreopoulos W."/>
            <person name="LaButti K."/>
            <person name="Hundley H."/>
            <person name="Na H."/>
            <person name="Kuo A."/>
            <person name="Barry K."/>
            <person name="Lipzen A."/>
            <person name="Henrissat B."/>
            <person name="Riley R."/>
            <person name="Ahrendt S."/>
            <person name="Nagy L.G."/>
            <person name="Grigoriev I.V."/>
            <person name="Martin F."/>
            <person name="Rosso M.N."/>
        </authorList>
    </citation>
    <scope>NUCLEOTIDE SEQUENCE [LARGE SCALE GENOMIC DNA]</scope>
    <source>
        <strain evidence="2 3">CIRM-BRFM 1785</strain>
    </source>
</reference>
<keyword evidence="1" id="KW-1133">Transmembrane helix</keyword>
<dbReference type="GeneID" id="72002087"/>
<proteinExistence type="predicted"/>
<dbReference type="EMBL" id="JADCUA010000002">
    <property type="protein sequence ID" value="KAH9842961.1"/>
    <property type="molecule type" value="Genomic_DNA"/>
</dbReference>
<evidence type="ECO:0000256" key="1">
    <source>
        <dbReference type="SAM" id="Phobius"/>
    </source>
</evidence>
<gene>
    <name evidence="2" type="ORF">C8Q71DRAFT_720355</name>
</gene>
<keyword evidence="1" id="KW-0812">Transmembrane</keyword>
<dbReference type="Proteomes" id="UP000814176">
    <property type="component" value="Unassembled WGS sequence"/>
</dbReference>
<keyword evidence="3" id="KW-1185">Reference proteome</keyword>
<feature type="transmembrane region" description="Helical" evidence="1">
    <location>
        <begin position="60"/>
        <end position="79"/>
    </location>
</feature>